<feature type="transmembrane region" description="Helical" evidence="1">
    <location>
        <begin position="54"/>
        <end position="73"/>
    </location>
</feature>
<feature type="domain" description="Signal transduction histidine kinase internal region" evidence="2">
    <location>
        <begin position="173"/>
        <end position="252"/>
    </location>
</feature>
<feature type="transmembrane region" description="Helical" evidence="1">
    <location>
        <begin position="85"/>
        <end position="105"/>
    </location>
</feature>
<sequence length="363" mass="39519">MSFALPTLGAGSRTPARPPLRRVLLPRRRQLLTVVVVALLVAGALRPFAHNPYIELAGETLFVGLMLLFAFNAAGQWRQDAVPRWLVQVIAIAVAAMLSPLIVQLLTFGGDFSAFLGSRGHVRGYVLVMTVAVIIGTLVALGALYSERDAQARAQALQFALEKETLQRQAADARLHLMTAQIQPHFLFNTLANVQELVESGSPRAAPVFRSLIDYLCAAMPRLSQEDATLADEERLVRAYLDLMQMRMPDRLSYRVDIDPEVALMHFPPMALLTLVENAIRHGIDPGCEAGSVEVGARRELDGSVHLWVSDTGVGLSDEAGEGTGLANLNARLAAFFGEGARVELSEHAPHGVRADIRVHMRA</sequence>
<dbReference type="GO" id="GO:0016020">
    <property type="term" value="C:membrane"/>
    <property type="evidence" value="ECO:0007669"/>
    <property type="project" value="InterPro"/>
</dbReference>
<dbReference type="InterPro" id="IPR010559">
    <property type="entry name" value="Sig_transdc_His_kin_internal"/>
</dbReference>
<organism evidence="3 4">
    <name type="scientific">Caenimonas aquaedulcis</name>
    <dbReference type="NCBI Taxonomy" id="2793270"/>
    <lineage>
        <taxon>Bacteria</taxon>
        <taxon>Pseudomonadati</taxon>
        <taxon>Pseudomonadota</taxon>
        <taxon>Betaproteobacteria</taxon>
        <taxon>Burkholderiales</taxon>
        <taxon>Comamonadaceae</taxon>
        <taxon>Caenimonas</taxon>
    </lineage>
</organism>
<gene>
    <name evidence="3" type="ORF">I5803_00870</name>
</gene>
<keyword evidence="3" id="KW-0418">Kinase</keyword>
<dbReference type="Proteomes" id="UP000651050">
    <property type="component" value="Unassembled WGS sequence"/>
</dbReference>
<accession>A0A931H0Z2</accession>
<keyword evidence="3" id="KW-0808">Transferase</keyword>
<dbReference type="InterPro" id="IPR050640">
    <property type="entry name" value="Bact_2-comp_sensor_kinase"/>
</dbReference>
<reference evidence="3" key="1">
    <citation type="submission" date="2020-11" db="EMBL/GenBank/DDBJ databases">
        <title>Bacterial whole genome sequence for Caenimonas sp. DR4.4.</title>
        <authorList>
            <person name="Le V."/>
            <person name="Ko S.-R."/>
            <person name="Ahn C.-Y."/>
            <person name="Oh H.-M."/>
        </authorList>
    </citation>
    <scope>NUCLEOTIDE SEQUENCE</scope>
    <source>
        <strain evidence="3">DR4.4</strain>
    </source>
</reference>
<dbReference type="PANTHER" id="PTHR34220:SF9">
    <property type="entry name" value="SIGNAL TRANSDUCTION HISTIDINE KINASE INTERNAL REGION DOMAIN-CONTAINING PROTEIN"/>
    <property type="match status" value="1"/>
</dbReference>
<keyword evidence="1" id="KW-0812">Transmembrane</keyword>
<dbReference type="EMBL" id="JADWYS010000001">
    <property type="protein sequence ID" value="MBG9386561.1"/>
    <property type="molecule type" value="Genomic_DNA"/>
</dbReference>
<dbReference type="Pfam" id="PF06580">
    <property type="entry name" value="His_kinase"/>
    <property type="match status" value="1"/>
</dbReference>
<dbReference type="RefSeq" id="WP_196984540.1">
    <property type="nucleotide sequence ID" value="NZ_JADWYS010000001.1"/>
</dbReference>
<proteinExistence type="predicted"/>
<evidence type="ECO:0000259" key="2">
    <source>
        <dbReference type="Pfam" id="PF06580"/>
    </source>
</evidence>
<evidence type="ECO:0000313" key="4">
    <source>
        <dbReference type="Proteomes" id="UP000651050"/>
    </source>
</evidence>
<evidence type="ECO:0000313" key="3">
    <source>
        <dbReference type="EMBL" id="MBG9386561.1"/>
    </source>
</evidence>
<name>A0A931H0Z2_9BURK</name>
<keyword evidence="1" id="KW-0472">Membrane</keyword>
<feature type="transmembrane region" description="Helical" evidence="1">
    <location>
        <begin position="31"/>
        <end position="48"/>
    </location>
</feature>
<dbReference type="AlphaFoldDB" id="A0A931H0Z2"/>
<dbReference type="GO" id="GO:0000155">
    <property type="term" value="F:phosphorelay sensor kinase activity"/>
    <property type="evidence" value="ECO:0007669"/>
    <property type="project" value="InterPro"/>
</dbReference>
<comment type="caution">
    <text evidence="3">The sequence shown here is derived from an EMBL/GenBank/DDBJ whole genome shotgun (WGS) entry which is preliminary data.</text>
</comment>
<feature type="transmembrane region" description="Helical" evidence="1">
    <location>
        <begin position="125"/>
        <end position="145"/>
    </location>
</feature>
<dbReference type="PANTHER" id="PTHR34220">
    <property type="entry name" value="SENSOR HISTIDINE KINASE YPDA"/>
    <property type="match status" value="1"/>
</dbReference>
<keyword evidence="4" id="KW-1185">Reference proteome</keyword>
<dbReference type="InterPro" id="IPR036890">
    <property type="entry name" value="HATPase_C_sf"/>
</dbReference>
<dbReference type="Gene3D" id="3.30.565.10">
    <property type="entry name" value="Histidine kinase-like ATPase, C-terminal domain"/>
    <property type="match status" value="1"/>
</dbReference>
<dbReference type="SUPFAM" id="SSF55874">
    <property type="entry name" value="ATPase domain of HSP90 chaperone/DNA topoisomerase II/histidine kinase"/>
    <property type="match status" value="1"/>
</dbReference>
<protein>
    <submittedName>
        <fullName evidence="3">Histidine kinase</fullName>
    </submittedName>
</protein>
<evidence type="ECO:0000256" key="1">
    <source>
        <dbReference type="SAM" id="Phobius"/>
    </source>
</evidence>
<keyword evidence="1" id="KW-1133">Transmembrane helix</keyword>